<proteinExistence type="predicted"/>
<evidence type="ECO:0000313" key="2">
    <source>
        <dbReference type="EMBL" id="KAJ3079248.1"/>
    </source>
</evidence>
<dbReference type="AlphaFoldDB" id="A0AAD5X9C4"/>
<dbReference type="EMBL" id="JADGJH010005792">
    <property type="protein sequence ID" value="KAJ3079248.1"/>
    <property type="molecule type" value="Genomic_DNA"/>
</dbReference>
<evidence type="ECO:0000256" key="1">
    <source>
        <dbReference type="SAM" id="Coils"/>
    </source>
</evidence>
<accession>A0AAD5X9C4</accession>
<feature type="non-terminal residue" evidence="2">
    <location>
        <position position="1"/>
    </location>
</feature>
<organism evidence="2 3">
    <name type="scientific">Physocladia obscura</name>
    <dbReference type="NCBI Taxonomy" id="109957"/>
    <lineage>
        <taxon>Eukaryota</taxon>
        <taxon>Fungi</taxon>
        <taxon>Fungi incertae sedis</taxon>
        <taxon>Chytridiomycota</taxon>
        <taxon>Chytridiomycota incertae sedis</taxon>
        <taxon>Chytridiomycetes</taxon>
        <taxon>Chytridiales</taxon>
        <taxon>Chytriomycetaceae</taxon>
        <taxon>Physocladia</taxon>
    </lineage>
</organism>
<protein>
    <submittedName>
        <fullName evidence="2">Uncharacterized protein</fullName>
    </submittedName>
</protein>
<feature type="coiled-coil region" evidence="1">
    <location>
        <begin position="85"/>
        <end position="143"/>
    </location>
</feature>
<name>A0AAD5X9C4_9FUNG</name>
<dbReference type="Proteomes" id="UP001211907">
    <property type="component" value="Unassembled WGS sequence"/>
</dbReference>
<comment type="caution">
    <text evidence="2">The sequence shown here is derived from an EMBL/GenBank/DDBJ whole genome shotgun (WGS) entry which is preliminary data.</text>
</comment>
<gene>
    <name evidence="2" type="ORF">HK100_010471</name>
</gene>
<evidence type="ECO:0000313" key="3">
    <source>
        <dbReference type="Proteomes" id="UP001211907"/>
    </source>
</evidence>
<reference evidence="2" key="1">
    <citation type="submission" date="2020-05" db="EMBL/GenBank/DDBJ databases">
        <title>Phylogenomic resolution of chytrid fungi.</title>
        <authorList>
            <person name="Stajich J.E."/>
            <person name="Amses K."/>
            <person name="Simmons R."/>
            <person name="Seto K."/>
            <person name="Myers J."/>
            <person name="Bonds A."/>
            <person name="Quandt C.A."/>
            <person name="Barry K."/>
            <person name="Liu P."/>
            <person name="Grigoriev I."/>
            <person name="Longcore J.E."/>
            <person name="James T.Y."/>
        </authorList>
    </citation>
    <scope>NUCLEOTIDE SEQUENCE</scope>
    <source>
        <strain evidence="2">JEL0513</strain>
    </source>
</reference>
<keyword evidence="1" id="KW-0175">Coiled coil</keyword>
<keyword evidence="3" id="KW-1185">Reference proteome</keyword>
<sequence>MITVLVSRRLVFHLGSKHIIPAFRKNFGCLDGCAMPYSVGPASPPQIRHSRRFFSVSPKSEKDYSKPSTDVEIAVGGVGNAEVAVIGAEGAVREAEKTVKTAENRLEKWIEFNSEYTGDELKYKVLKEEVESARAALNSARAYHLTLTGSRSNILLPRPESVFRIDQWQQFAAKEELKLPDTQFFESLLSDRYVEAKSIEELPITTPRIGCITSYTDPTTKVQ</sequence>